<dbReference type="Pfam" id="PF13021">
    <property type="entry name" value="DUF3885"/>
    <property type="match status" value="1"/>
</dbReference>
<gene>
    <name evidence="2" type="primary">ynaE</name>
    <name evidence="2" type="ORF">J40TS1_37840</name>
</gene>
<dbReference type="Proteomes" id="UP000683139">
    <property type="component" value="Unassembled WGS sequence"/>
</dbReference>
<keyword evidence="3" id="KW-1185">Reference proteome</keyword>
<comment type="caution">
    <text evidence="2">The sequence shown here is derived from an EMBL/GenBank/DDBJ whole genome shotgun (WGS) entry which is preliminary data.</text>
</comment>
<evidence type="ECO:0000259" key="1">
    <source>
        <dbReference type="Pfam" id="PF13021"/>
    </source>
</evidence>
<name>A0A920CVH4_9BACL</name>
<dbReference type="RefSeq" id="WP_213518177.1">
    <property type="nucleotide sequence ID" value="NZ_BOSE01000007.1"/>
</dbReference>
<feature type="domain" description="DUF3885" evidence="1">
    <location>
        <begin position="11"/>
        <end position="210"/>
    </location>
</feature>
<accession>A0A920CVH4</accession>
<dbReference type="EMBL" id="BOSE01000007">
    <property type="protein sequence ID" value="GIP18142.1"/>
    <property type="molecule type" value="Genomic_DNA"/>
</dbReference>
<proteinExistence type="predicted"/>
<protein>
    <recommendedName>
        <fullName evidence="1">DUF3885 domain-containing protein</fullName>
    </recommendedName>
</protein>
<sequence>MKNGEKTTMDLKKYLEEHFENLTLKPPLFYSWDISIRFELGNPLLFGINKEHYMEQVYYRALELFRALHKVEDEVLLVTHAYFADRPNNKVKKLNLYKKYINKKKSIRFLKLEILPDCEPDEMPDPRSNMYRYWTRCRVGDLNYIQLIKAICNHDVGIKPMIYHRVYFININNKTIFHIYDDRGCDVIASSREELMRIFEAFNGWILDYDRDRINRVFLG</sequence>
<reference evidence="2" key="1">
    <citation type="submission" date="2021-03" db="EMBL/GenBank/DDBJ databases">
        <title>Antimicrobial resistance genes in bacteria isolated from Japanese honey, and their potential for conferring macrolide and lincosamide resistance in the American foulbrood pathogen Paenibacillus larvae.</title>
        <authorList>
            <person name="Okamoto M."/>
            <person name="Kumagai M."/>
            <person name="Kanamori H."/>
            <person name="Takamatsu D."/>
        </authorList>
    </citation>
    <scope>NUCLEOTIDE SEQUENCE</scope>
    <source>
        <strain evidence="2">J40TS1</strain>
    </source>
</reference>
<organism evidence="2 3">
    <name type="scientific">Paenibacillus montaniterrae</name>
    <dbReference type="NCBI Taxonomy" id="429341"/>
    <lineage>
        <taxon>Bacteria</taxon>
        <taxon>Bacillati</taxon>
        <taxon>Bacillota</taxon>
        <taxon>Bacilli</taxon>
        <taxon>Bacillales</taxon>
        <taxon>Paenibacillaceae</taxon>
        <taxon>Paenibacillus</taxon>
    </lineage>
</organism>
<evidence type="ECO:0000313" key="3">
    <source>
        <dbReference type="Proteomes" id="UP000683139"/>
    </source>
</evidence>
<evidence type="ECO:0000313" key="2">
    <source>
        <dbReference type="EMBL" id="GIP18142.1"/>
    </source>
</evidence>
<dbReference type="InterPro" id="IPR024976">
    <property type="entry name" value="DUF3885"/>
</dbReference>
<dbReference type="AlphaFoldDB" id="A0A920CVH4"/>